<dbReference type="GO" id="GO:0004527">
    <property type="term" value="F:exonuclease activity"/>
    <property type="evidence" value="ECO:0007669"/>
    <property type="project" value="UniProtKB-KW"/>
</dbReference>
<dbReference type="Proteomes" id="UP000265520">
    <property type="component" value="Unassembled WGS sequence"/>
</dbReference>
<proteinExistence type="predicted"/>
<comment type="caution">
    <text evidence="1">The sequence shown here is derived from an EMBL/GenBank/DDBJ whole genome shotgun (WGS) entry which is preliminary data.</text>
</comment>
<protein>
    <submittedName>
        <fullName evidence="1">Endonuclease/exonuclease/phosphatase family protein</fullName>
    </submittedName>
</protein>
<reference evidence="1 2" key="1">
    <citation type="journal article" date="2018" name="Front. Plant Sci.">
        <title>Red Clover (Trifolium pratense) and Zigzag Clover (T. medium) - A Picture of Genomic Similarities and Differences.</title>
        <authorList>
            <person name="Dluhosova J."/>
            <person name="Istvanek J."/>
            <person name="Nedelnik J."/>
            <person name="Repkova J."/>
        </authorList>
    </citation>
    <scope>NUCLEOTIDE SEQUENCE [LARGE SCALE GENOMIC DNA]</scope>
    <source>
        <strain evidence="2">cv. 10/8</strain>
        <tissue evidence="1">Leaf</tissue>
    </source>
</reference>
<keyword evidence="1" id="KW-0255">Endonuclease</keyword>
<dbReference type="GO" id="GO:0004519">
    <property type="term" value="F:endonuclease activity"/>
    <property type="evidence" value="ECO:0007669"/>
    <property type="project" value="UniProtKB-KW"/>
</dbReference>
<name>A0A392Q9K3_9FABA</name>
<keyword evidence="1" id="KW-0378">Hydrolase</keyword>
<evidence type="ECO:0000313" key="2">
    <source>
        <dbReference type="Proteomes" id="UP000265520"/>
    </source>
</evidence>
<accession>A0A392Q9K3</accession>
<dbReference type="AlphaFoldDB" id="A0A392Q9K3"/>
<feature type="non-terminal residue" evidence="1">
    <location>
        <position position="1"/>
    </location>
</feature>
<keyword evidence="1" id="KW-0269">Exonuclease</keyword>
<dbReference type="EMBL" id="LXQA010120376">
    <property type="protein sequence ID" value="MCI20539.1"/>
    <property type="molecule type" value="Genomic_DNA"/>
</dbReference>
<sequence length="133" mass="15732">EEDYWKKISKAHWLKDRDSNTKFFHVVASARKKRNQITKLINNEGDMIQDHQGLCKAAKDYFDELFHQEPHVNEDVTRLIPNQVTEEDNKHLTKEFTKEEYKEAIFSMHADKALGSDGLNPAFYKRFWELCGD</sequence>
<organism evidence="1 2">
    <name type="scientific">Trifolium medium</name>
    <dbReference type="NCBI Taxonomy" id="97028"/>
    <lineage>
        <taxon>Eukaryota</taxon>
        <taxon>Viridiplantae</taxon>
        <taxon>Streptophyta</taxon>
        <taxon>Embryophyta</taxon>
        <taxon>Tracheophyta</taxon>
        <taxon>Spermatophyta</taxon>
        <taxon>Magnoliopsida</taxon>
        <taxon>eudicotyledons</taxon>
        <taxon>Gunneridae</taxon>
        <taxon>Pentapetalae</taxon>
        <taxon>rosids</taxon>
        <taxon>fabids</taxon>
        <taxon>Fabales</taxon>
        <taxon>Fabaceae</taxon>
        <taxon>Papilionoideae</taxon>
        <taxon>50 kb inversion clade</taxon>
        <taxon>NPAAA clade</taxon>
        <taxon>Hologalegina</taxon>
        <taxon>IRL clade</taxon>
        <taxon>Trifolieae</taxon>
        <taxon>Trifolium</taxon>
    </lineage>
</organism>
<keyword evidence="1" id="KW-0540">Nuclease</keyword>
<evidence type="ECO:0000313" key="1">
    <source>
        <dbReference type="EMBL" id="MCI20539.1"/>
    </source>
</evidence>
<keyword evidence="2" id="KW-1185">Reference proteome</keyword>